<comment type="subunit">
    <text evidence="11">The complex is composed of two ATP-binding proteins (NikD and NikE), two transmembrane proteins (NikB and NikC) and a solute-binding protein (NikA).</text>
</comment>
<keyword evidence="5 13" id="KW-0812">Transmembrane</keyword>
<evidence type="ECO:0000256" key="13">
    <source>
        <dbReference type="RuleBase" id="RU363032"/>
    </source>
</evidence>
<organism evidence="15 16">
    <name type="scientific">Peribacillus glennii</name>
    <dbReference type="NCBI Taxonomy" id="2303991"/>
    <lineage>
        <taxon>Bacteria</taxon>
        <taxon>Bacillati</taxon>
        <taxon>Bacillota</taxon>
        <taxon>Bacilli</taxon>
        <taxon>Bacillales</taxon>
        <taxon>Bacillaceae</taxon>
        <taxon>Peribacillus</taxon>
    </lineage>
</organism>
<reference evidence="15 16" key="1">
    <citation type="submission" date="2018-08" db="EMBL/GenBank/DDBJ databases">
        <title>Bacillus chawlae sp. nov., Bacillus glennii sp. nov., and Bacillus saganii sp. nov. Isolated from the Vehicle Assembly Building at Kennedy Space Center where the Viking Spacecraft were Assembled.</title>
        <authorList>
            <person name="Seuylemezian A."/>
            <person name="Vaishampayan P."/>
        </authorList>
    </citation>
    <scope>NUCLEOTIDE SEQUENCE [LARGE SCALE GENOMIC DNA]</scope>
    <source>
        <strain evidence="15 16">V44-8</strain>
    </source>
</reference>
<evidence type="ECO:0000256" key="3">
    <source>
        <dbReference type="ARBA" id="ARBA00022475"/>
    </source>
</evidence>
<evidence type="ECO:0000256" key="2">
    <source>
        <dbReference type="ARBA" id="ARBA00022448"/>
    </source>
</evidence>
<dbReference type="SUPFAM" id="SSF161098">
    <property type="entry name" value="MetI-like"/>
    <property type="match status" value="1"/>
</dbReference>
<name>A0A372LG37_9BACI</name>
<dbReference type="InterPro" id="IPR050045">
    <property type="entry name" value="Opp2B"/>
</dbReference>
<evidence type="ECO:0000256" key="1">
    <source>
        <dbReference type="ARBA" id="ARBA00004651"/>
    </source>
</evidence>
<feature type="transmembrane region" description="Helical" evidence="13">
    <location>
        <begin position="283"/>
        <end position="309"/>
    </location>
</feature>
<keyword evidence="7" id="KW-0406">Ion transport</keyword>
<evidence type="ECO:0000259" key="14">
    <source>
        <dbReference type="PROSITE" id="PS50928"/>
    </source>
</evidence>
<sequence>MVNYVIKRSVYGLIVLLIMISFVFIVMRLVPGDVVALQLSGAGAVSEEQIAQLRSELGLDKSVWAQFLDWTKNAVTGDLGKSLWSKMPVTTLIAERITVTLQLAFMAITMAILIAIPAGIYSAMKRNTWIDHMIRVIAIGGLSIPNFWFALLLIIFLSLFFGWIPPLGYQSFFSNPIVNLQQMILPALVLALSLSASIVRMTRSSLLEVLHADFIRTIRAKGAKEKLVIMKHALRNSLIPVITLIGLQVGFLLGGTVIIESIFSLPGIGSLIFEGVTKRDYPVVQATVLVYGALFMIVNLIVDIAYGWIDPRMRPD</sequence>
<keyword evidence="16" id="KW-1185">Reference proteome</keyword>
<evidence type="ECO:0000256" key="8">
    <source>
        <dbReference type="ARBA" id="ARBA00023112"/>
    </source>
</evidence>
<comment type="caution">
    <text evidence="15">The sequence shown here is derived from an EMBL/GenBank/DDBJ whole genome shotgun (WGS) entry which is preliminary data.</text>
</comment>
<gene>
    <name evidence="15" type="ORF">D0466_05020</name>
</gene>
<feature type="transmembrane region" description="Helical" evidence="13">
    <location>
        <begin position="103"/>
        <end position="124"/>
    </location>
</feature>
<keyword evidence="2 13" id="KW-0813">Transport</keyword>
<dbReference type="GO" id="GO:0015099">
    <property type="term" value="F:nickel cation transmembrane transporter activity"/>
    <property type="evidence" value="ECO:0007669"/>
    <property type="project" value="InterPro"/>
</dbReference>
<evidence type="ECO:0000256" key="5">
    <source>
        <dbReference type="ARBA" id="ARBA00022692"/>
    </source>
</evidence>
<proteinExistence type="inferred from homology"/>
<evidence type="ECO:0000256" key="7">
    <source>
        <dbReference type="ARBA" id="ARBA00023065"/>
    </source>
</evidence>
<feature type="domain" description="ABC transmembrane type-1" evidence="14">
    <location>
        <begin position="97"/>
        <end position="302"/>
    </location>
</feature>
<dbReference type="RefSeq" id="WP_117321440.1">
    <property type="nucleotide sequence ID" value="NZ_QVTD01000003.1"/>
</dbReference>
<dbReference type="PROSITE" id="PS50928">
    <property type="entry name" value="ABC_TM1"/>
    <property type="match status" value="1"/>
</dbReference>
<evidence type="ECO:0000313" key="15">
    <source>
        <dbReference type="EMBL" id="RFU65265.1"/>
    </source>
</evidence>
<dbReference type="InterPro" id="IPR000515">
    <property type="entry name" value="MetI-like"/>
</dbReference>
<comment type="similarity">
    <text evidence="10">Belongs to the binding-protein-dependent transport system permease family. OppBC subfamily.</text>
</comment>
<evidence type="ECO:0000313" key="16">
    <source>
        <dbReference type="Proteomes" id="UP000262939"/>
    </source>
</evidence>
<dbReference type="AlphaFoldDB" id="A0A372LG37"/>
<dbReference type="OrthoDB" id="9773683at2"/>
<dbReference type="EMBL" id="QVTD01000003">
    <property type="protein sequence ID" value="RFU65265.1"/>
    <property type="molecule type" value="Genomic_DNA"/>
</dbReference>
<keyword evidence="9 13" id="KW-0472">Membrane</keyword>
<feature type="transmembrane region" description="Helical" evidence="13">
    <location>
        <begin position="12"/>
        <end position="30"/>
    </location>
</feature>
<dbReference type="Proteomes" id="UP000262939">
    <property type="component" value="Unassembled WGS sequence"/>
</dbReference>
<dbReference type="PANTHER" id="PTHR43163:SF6">
    <property type="entry name" value="DIPEPTIDE TRANSPORT SYSTEM PERMEASE PROTEIN DPPB-RELATED"/>
    <property type="match status" value="1"/>
</dbReference>
<dbReference type="InterPro" id="IPR035906">
    <property type="entry name" value="MetI-like_sf"/>
</dbReference>
<evidence type="ECO:0000256" key="4">
    <source>
        <dbReference type="ARBA" id="ARBA00022596"/>
    </source>
</evidence>
<feature type="transmembrane region" description="Helical" evidence="13">
    <location>
        <begin position="238"/>
        <end position="263"/>
    </location>
</feature>
<evidence type="ECO:0000256" key="11">
    <source>
        <dbReference type="ARBA" id="ARBA00038669"/>
    </source>
</evidence>
<keyword evidence="8" id="KW-0921">Nickel transport</keyword>
<evidence type="ECO:0000256" key="12">
    <source>
        <dbReference type="ARBA" id="ARBA00044774"/>
    </source>
</evidence>
<dbReference type="CDD" id="cd06261">
    <property type="entry name" value="TM_PBP2"/>
    <property type="match status" value="1"/>
</dbReference>
<evidence type="ECO:0000256" key="9">
    <source>
        <dbReference type="ARBA" id="ARBA00023136"/>
    </source>
</evidence>
<dbReference type="NCBIfam" id="NF045470">
    <property type="entry name" value="Opp2B"/>
    <property type="match status" value="1"/>
</dbReference>
<comment type="subcellular location">
    <subcellularLocation>
        <location evidence="1 13">Cell membrane</location>
        <topology evidence="1 13">Multi-pass membrane protein</topology>
    </subcellularLocation>
</comment>
<keyword evidence="6 13" id="KW-1133">Transmembrane helix</keyword>
<dbReference type="Gene3D" id="1.10.3720.10">
    <property type="entry name" value="MetI-like"/>
    <property type="match status" value="1"/>
</dbReference>
<dbReference type="PANTHER" id="PTHR43163">
    <property type="entry name" value="DIPEPTIDE TRANSPORT SYSTEM PERMEASE PROTEIN DPPB-RELATED"/>
    <property type="match status" value="1"/>
</dbReference>
<dbReference type="InterPro" id="IPR045621">
    <property type="entry name" value="BPD_transp_1_N"/>
</dbReference>
<dbReference type="Pfam" id="PF00528">
    <property type="entry name" value="BPD_transp_1"/>
    <property type="match status" value="1"/>
</dbReference>
<keyword evidence="3" id="KW-1003">Cell membrane</keyword>
<feature type="transmembrane region" description="Helical" evidence="13">
    <location>
        <begin position="183"/>
        <end position="201"/>
    </location>
</feature>
<accession>A0A372LG37</accession>
<keyword evidence="4" id="KW-0533">Nickel</keyword>
<feature type="transmembrane region" description="Helical" evidence="13">
    <location>
        <begin position="136"/>
        <end position="163"/>
    </location>
</feature>
<dbReference type="Pfam" id="PF19300">
    <property type="entry name" value="BPD_transp_1_N"/>
    <property type="match status" value="1"/>
</dbReference>
<evidence type="ECO:0000256" key="6">
    <source>
        <dbReference type="ARBA" id="ARBA00022989"/>
    </source>
</evidence>
<protein>
    <recommendedName>
        <fullName evidence="12">Nickel import system permease protein NikB</fullName>
    </recommendedName>
</protein>
<evidence type="ECO:0000256" key="10">
    <source>
        <dbReference type="ARBA" id="ARBA00024202"/>
    </source>
</evidence>
<dbReference type="GO" id="GO:0005886">
    <property type="term" value="C:plasma membrane"/>
    <property type="evidence" value="ECO:0007669"/>
    <property type="project" value="UniProtKB-SubCell"/>
</dbReference>